<reference evidence="2" key="1">
    <citation type="submission" date="2021-01" db="EMBL/GenBank/DDBJ databases">
        <authorList>
            <person name="Kaushik A."/>
        </authorList>
    </citation>
    <scope>NUCLEOTIDE SEQUENCE</scope>
    <source>
        <strain evidence="2">AG5</strain>
    </source>
</reference>
<feature type="domain" description="DUF6533" evidence="1">
    <location>
        <begin position="1"/>
        <end position="30"/>
    </location>
</feature>
<dbReference type="InterPro" id="IPR045340">
    <property type="entry name" value="DUF6533"/>
</dbReference>
<dbReference type="Proteomes" id="UP000663827">
    <property type="component" value="Unassembled WGS sequence"/>
</dbReference>
<sequence length="64" mass="7234">LTLPTEIELVWQAKMSPVKCAFLVNRYMCPLVLAFICAVNSGHWKNLDDKLTRIARTAAKERSA</sequence>
<evidence type="ECO:0000313" key="2">
    <source>
        <dbReference type="EMBL" id="CAE7064880.1"/>
    </source>
</evidence>
<dbReference type="Pfam" id="PF20151">
    <property type="entry name" value="DUF6533"/>
    <property type="match status" value="1"/>
</dbReference>
<gene>
    <name evidence="2" type="ORF">RDB_LOCUS10774</name>
</gene>
<evidence type="ECO:0000259" key="1">
    <source>
        <dbReference type="Pfam" id="PF20151"/>
    </source>
</evidence>
<proteinExistence type="predicted"/>
<evidence type="ECO:0000313" key="3">
    <source>
        <dbReference type="Proteomes" id="UP000663827"/>
    </source>
</evidence>
<feature type="non-terminal residue" evidence="2">
    <location>
        <position position="1"/>
    </location>
</feature>
<dbReference type="AlphaFoldDB" id="A0A8H3DSL6"/>
<protein>
    <recommendedName>
        <fullName evidence="1">DUF6533 domain-containing protein</fullName>
    </recommendedName>
</protein>
<comment type="caution">
    <text evidence="2">The sequence shown here is derived from an EMBL/GenBank/DDBJ whole genome shotgun (WGS) entry which is preliminary data.</text>
</comment>
<accession>A0A8H3DSL6</accession>
<organism evidence="2 3">
    <name type="scientific">Rhizoctonia solani</name>
    <dbReference type="NCBI Taxonomy" id="456999"/>
    <lineage>
        <taxon>Eukaryota</taxon>
        <taxon>Fungi</taxon>
        <taxon>Dikarya</taxon>
        <taxon>Basidiomycota</taxon>
        <taxon>Agaricomycotina</taxon>
        <taxon>Agaricomycetes</taxon>
        <taxon>Cantharellales</taxon>
        <taxon>Ceratobasidiaceae</taxon>
        <taxon>Rhizoctonia</taxon>
    </lineage>
</organism>
<dbReference type="EMBL" id="CAJNJQ010000229">
    <property type="protein sequence ID" value="CAE7064880.1"/>
    <property type="molecule type" value="Genomic_DNA"/>
</dbReference>
<name>A0A8H3DSL6_9AGAM</name>